<dbReference type="SUPFAM" id="SSF56317">
    <property type="entry name" value="Carbon-nitrogen hydrolase"/>
    <property type="match status" value="1"/>
</dbReference>
<keyword evidence="4" id="KW-1185">Reference proteome</keyword>
<dbReference type="InterPro" id="IPR050345">
    <property type="entry name" value="Aliph_Amidase/BUP"/>
</dbReference>
<evidence type="ECO:0000259" key="2">
    <source>
        <dbReference type="PROSITE" id="PS50263"/>
    </source>
</evidence>
<sequence>MSGPLGVATVLRVATVQSVPVNGDVEANLRRTESIVEQAVAAGARLIVFPELSLTGYDLALGDDPRMWFAPGDDRLAGVRRAAAGSTVVVGALLRSGSRRHIASLVLNDAAPDVVAPKTYLHGAESDLVEPGEGPTVVSVDGWNVGLAICYDTAFPEHARAARAAGAQVYAASALFTAGEESKISGRMVSAAVDHGLWTIMANLGGHQLGERSAGGSGAWAPDGSVAAKAAGCDEEIVTAQLH</sequence>
<comment type="caution">
    <text evidence="3">The sequence shown here is derived from an EMBL/GenBank/DDBJ whole genome shotgun (WGS) entry which is preliminary data.</text>
</comment>
<evidence type="ECO:0000313" key="4">
    <source>
        <dbReference type="Proteomes" id="UP001501074"/>
    </source>
</evidence>
<gene>
    <name evidence="3" type="ORF">GCM10022223_28780</name>
</gene>
<evidence type="ECO:0000313" key="3">
    <source>
        <dbReference type="EMBL" id="GAA3610938.1"/>
    </source>
</evidence>
<proteinExistence type="predicted"/>
<dbReference type="GO" id="GO:0016787">
    <property type="term" value="F:hydrolase activity"/>
    <property type="evidence" value="ECO:0007669"/>
    <property type="project" value="UniProtKB-KW"/>
</dbReference>
<accession>A0ABP6ZP87</accession>
<dbReference type="Pfam" id="PF00795">
    <property type="entry name" value="CN_hydrolase"/>
    <property type="match status" value="1"/>
</dbReference>
<dbReference type="InterPro" id="IPR003010">
    <property type="entry name" value="C-N_Hydrolase"/>
</dbReference>
<dbReference type="CDD" id="cd07197">
    <property type="entry name" value="nitrilase"/>
    <property type="match status" value="1"/>
</dbReference>
<reference evidence="4" key="1">
    <citation type="journal article" date="2019" name="Int. J. Syst. Evol. Microbiol.">
        <title>The Global Catalogue of Microorganisms (GCM) 10K type strain sequencing project: providing services to taxonomists for standard genome sequencing and annotation.</title>
        <authorList>
            <consortium name="The Broad Institute Genomics Platform"/>
            <consortium name="The Broad Institute Genome Sequencing Center for Infectious Disease"/>
            <person name="Wu L."/>
            <person name="Ma J."/>
        </authorList>
    </citation>
    <scope>NUCLEOTIDE SEQUENCE [LARGE SCALE GENOMIC DNA]</scope>
    <source>
        <strain evidence="4">JCM 16902</strain>
    </source>
</reference>
<dbReference type="InterPro" id="IPR036526">
    <property type="entry name" value="C-N_Hydrolase_sf"/>
</dbReference>
<dbReference type="EMBL" id="BAAAZO010000004">
    <property type="protein sequence ID" value="GAA3610938.1"/>
    <property type="molecule type" value="Genomic_DNA"/>
</dbReference>
<dbReference type="PROSITE" id="PS50263">
    <property type="entry name" value="CN_HYDROLASE"/>
    <property type="match status" value="1"/>
</dbReference>
<evidence type="ECO:0000256" key="1">
    <source>
        <dbReference type="ARBA" id="ARBA00022801"/>
    </source>
</evidence>
<protein>
    <submittedName>
        <fullName evidence="3">Carbon-nitrogen hydrolase family protein</fullName>
    </submittedName>
</protein>
<name>A0ABP6ZP87_9ACTN</name>
<dbReference type="PANTHER" id="PTHR43674">
    <property type="entry name" value="NITRILASE C965.09-RELATED"/>
    <property type="match status" value="1"/>
</dbReference>
<feature type="domain" description="CN hydrolase" evidence="2">
    <location>
        <begin position="11"/>
        <end position="243"/>
    </location>
</feature>
<keyword evidence="1 3" id="KW-0378">Hydrolase</keyword>
<dbReference type="PANTHER" id="PTHR43674:SF2">
    <property type="entry name" value="BETA-UREIDOPROPIONASE"/>
    <property type="match status" value="1"/>
</dbReference>
<organism evidence="3 4">
    <name type="scientific">Kineosporia mesophila</name>
    <dbReference type="NCBI Taxonomy" id="566012"/>
    <lineage>
        <taxon>Bacteria</taxon>
        <taxon>Bacillati</taxon>
        <taxon>Actinomycetota</taxon>
        <taxon>Actinomycetes</taxon>
        <taxon>Kineosporiales</taxon>
        <taxon>Kineosporiaceae</taxon>
        <taxon>Kineosporia</taxon>
    </lineage>
</organism>
<dbReference type="RefSeq" id="WP_231482254.1">
    <property type="nucleotide sequence ID" value="NZ_BAAAZO010000004.1"/>
</dbReference>
<dbReference type="Proteomes" id="UP001501074">
    <property type="component" value="Unassembled WGS sequence"/>
</dbReference>
<dbReference type="Gene3D" id="3.60.110.10">
    <property type="entry name" value="Carbon-nitrogen hydrolase"/>
    <property type="match status" value="1"/>
</dbReference>